<feature type="domain" description="SRCR" evidence="8">
    <location>
        <begin position="321"/>
        <end position="420"/>
    </location>
</feature>
<keyword evidence="4" id="KW-0677">Repeat</keyword>
<reference evidence="9" key="1">
    <citation type="submission" date="2019-06" db="EMBL/GenBank/DDBJ databases">
        <authorList>
            <consortium name="Wellcome Sanger Institute Data Sharing"/>
        </authorList>
    </citation>
    <scope>NUCLEOTIDE SEQUENCE [LARGE SCALE GENOMIC DNA]</scope>
</reference>
<keyword evidence="10" id="KW-1185">Reference proteome</keyword>
<dbReference type="FunFam" id="3.10.250.10:FF:000005">
    <property type="entry name" value="Neurotrypsin isoform A"/>
    <property type="match status" value="1"/>
</dbReference>
<evidence type="ECO:0000313" key="9">
    <source>
        <dbReference type="Ensembl" id="ENSMMDP00005053908.1"/>
    </source>
</evidence>
<feature type="disulfide bond" evidence="7">
    <location>
        <begin position="358"/>
        <end position="419"/>
    </location>
</feature>
<feature type="disulfide bond" evidence="7">
    <location>
        <begin position="77"/>
        <end position="87"/>
    </location>
</feature>
<feature type="domain" description="SRCR" evidence="8">
    <location>
        <begin position="565"/>
        <end position="676"/>
    </location>
</feature>
<dbReference type="AlphaFoldDB" id="A0A668AR03"/>
<name>A0A668AR03_9TELE</name>
<dbReference type="SUPFAM" id="SSF56487">
    <property type="entry name" value="SRCR-like"/>
    <property type="match status" value="9"/>
</dbReference>
<dbReference type="PROSITE" id="PS50287">
    <property type="entry name" value="SRCR_2"/>
    <property type="match status" value="9"/>
</dbReference>
<evidence type="ECO:0000256" key="1">
    <source>
        <dbReference type="ARBA" id="ARBA00004613"/>
    </source>
</evidence>
<feature type="domain" description="SRCR" evidence="8">
    <location>
        <begin position="9"/>
        <end position="108"/>
    </location>
</feature>
<evidence type="ECO:0000256" key="6">
    <source>
        <dbReference type="ARBA" id="ARBA00023180"/>
    </source>
</evidence>
<accession>A0A668AR03</accession>
<dbReference type="FunFam" id="3.10.250.10:FF:000006">
    <property type="entry name" value="neurotrypsin isoform X2"/>
    <property type="match status" value="7"/>
</dbReference>
<dbReference type="Proteomes" id="UP000472263">
    <property type="component" value="Chromosome 8"/>
</dbReference>
<feature type="disulfide bond" evidence="7">
    <location>
        <begin position="389"/>
        <end position="399"/>
    </location>
</feature>
<feature type="disulfide bond" evidence="7">
    <location>
        <begin position="136"/>
        <end position="200"/>
    </location>
</feature>
<feature type="disulfide bond" evidence="7">
    <location>
        <begin position="149"/>
        <end position="210"/>
    </location>
</feature>
<feature type="domain" description="SRCR" evidence="8">
    <location>
        <begin position="112"/>
        <end position="211"/>
    </location>
</feature>
<dbReference type="PRINTS" id="PR00258">
    <property type="entry name" value="SPERACTRCPTR"/>
</dbReference>
<dbReference type="InParanoid" id="A0A668AR03"/>
<evidence type="ECO:0000256" key="7">
    <source>
        <dbReference type="PROSITE-ProRule" id="PRU00196"/>
    </source>
</evidence>
<dbReference type="GeneTree" id="ENSGT00950000183145"/>
<evidence type="ECO:0000259" key="8">
    <source>
        <dbReference type="PROSITE" id="PS50287"/>
    </source>
</evidence>
<feature type="disulfide bond" evidence="7">
    <location>
        <begin position="33"/>
        <end position="97"/>
    </location>
</feature>
<keyword evidence="3" id="KW-0732">Signal</keyword>
<dbReference type="PROSITE" id="PS00420">
    <property type="entry name" value="SRCR_1"/>
    <property type="match status" value="6"/>
</dbReference>
<feature type="disulfide bond" evidence="7">
    <location>
        <begin position="952"/>
        <end position="1013"/>
    </location>
</feature>
<dbReference type="InterPro" id="IPR001190">
    <property type="entry name" value="SRCR"/>
</dbReference>
<reference evidence="9" key="3">
    <citation type="submission" date="2025-09" db="UniProtKB">
        <authorList>
            <consortium name="Ensembl"/>
        </authorList>
    </citation>
    <scope>IDENTIFICATION</scope>
</reference>
<feature type="disulfide bond" evidence="7">
    <location>
        <begin position="725"/>
        <end position="789"/>
    </location>
</feature>
<keyword evidence="6" id="KW-0325">Glycoprotein</keyword>
<keyword evidence="5 7" id="KW-1015">Disulfide bond</keyword>
<dbReference type="Ensembl" id="ENSMMDT00005054952.1">
    <property type="protein sequence ID" value="ENSMMDP00005053908.1"/>
    <property type="gene ID" value="ENSMMDG00005024217.1"/>
</dbReference>
<evidence type="ECO:0000256" key="5">
    <source>
        <dbReference type="ARBA" id="ARBA00023157"/>
    </source>
</evidence>
<keyword evidence="2" id="KW-0964">Secreted</keyword>
<reference evidence="9" key="2">
    <citation type="submission" date="2025-08" db="UniProtKB">
        <authorList>
            <consortium name="Ensembl"/>
        </authorList>
    </citation>
    <scope>IDENTIFICATION</scope>
</reference>
<feature type="domain" description="SRCR" evidence="8">
    <location>
        <begin position="701"/>
        <end position="800"/>
    </location>
</feature>
<dbReference type="InterPro" id="IPR036179">
    <property type="entry name" value="Ig-like_dom_sf"/>
</dbReference>
<feature type="disulfide bond" evidence="7">
    <location>
        <begin position="983"/>
        <end position="993"/>
    </location>
</feature>
<dbReference type="GO" id="GO:0016020">
    <property type="term" value="C:membrane"/>
    <property type="evidence" value="ECO:0007669"/>
    <property type="project" value="InterPro"/>
</dbReference>
<feature type="disulfide bond" evidence="7">
    <location>
        <begin position="939"/>
        <end position="1003"/>
    </location>
</feature>
<sequence>FLSYNGARIKLVGSTLCSGRVEVFYNNSWGTVCDDYWDITDAEVVCRELGCGTAKRVLDSDYLDEGEGMIWLDDVSCLGNESSLTDCPHNGFGIDNCDHDEDAGVTCASEKIKLVGSTLCSGRVEVFYNNSWGTVCDDDWGIMDAQVVCRELGCGTAIEATSNANFGAGNNDIWLDDVSCSGDESSLTDCQHSGFGIHNCNHGEDAGVNCTDSARLKLVGSTQCSGRVEVFYNNSWGTVCDDQWDIMDAQVVCRELQGCGTAIEATSSANFGAGNNNIWLDDVSCSGNESSLTDCPHRGFGIHNCDHGEDAGVNCTDGARIKLVGSTLCSGRVEIFYNNSWGTVCDDDWGIIDAKVVCRELGCGTAIEATSRAYFGAGNNDIWLDDVSCSGNESSLTDCPHSGFGIHNCNHGEDAGVNCTDYARIKLVGSTLCSGRVEVFYNNSWGTVCDDDWDITDAEVVCRELQGCGTAIEATSSANFGAGNNNIWLDDVSCSGNESSLTDCPHSGFGIHNCNHNEDAGVICWKRHATSLYIRHTIKLQRQATEFYKGMQCFYLCLPAVITGIKLVGSTLCSGRVEVFYNNSWGTVCDDYWNIKDAQVVCRELGCGTATGVLDSDYLDEGEGMIWLDDVSCLGNESSLTDCPHKDLALTCKVSTQFCTPFLISLYKNGASIPSQETHGCQETSMTLTLPRVTPTDEGQIKLVGSTLCSGRVEIFYNNSWGTVCDDDWGIMDAQVVCRELGCGTAIEATSRAYFGAGNNDIWLDDVSCSGNESSLTDCPHSGFGIHNCNHGEDAGVNCAKSFELCHLCLTDYARIKLVGSTLCSGRVEVFYNNSWGTVCDDGWDITDAEVVCRELQGCGTAIEATSSANFGAGNNNIWLDDVSCSGNESSLTDCPHSAKSFELCHLCLTDGARIKLVGLTLCSGRVEVFYNNSWGTVCDDGWDITDAEVVCRELGCGTAIEATSRAYFGAGNNDIWLDDVSCSGNESSLTDCPHRGFGIHNCDHGEDAGVNCTGETNF</sequence>
<feature type="disulfide bond" evidence="7">
    <location>
        <begin position="885"/>
        <end position="895"/>
    </location>
</feature>
<evidence type="ECO:0000256" key="4">
    <source>
        <dbReference type="ARBA" id="ARBA00022737"/>
    </source>
</evidence>
<feature type="domain" description="SRCR" evidence="8">
    <location>
        <begin position="425"/>
        <end position="525"/>
    </location>
</feature>
<feature type="domain" description="SRCR" evidence="8">
    <location>
        <begin position="816"/>
        <end position="905"/>
    </location>
</feature>
<protein>
    <recommendedName>
        <fullName evidence="8">SRCR domain-containing protein</fullName>
    </recommendedName>
</protein>
<feature type="disulfide bond" evidence="7">
    <location>
        <begin position="46"/>
        <end position="107"/>
    </location>
</feature>
<dbReference type="FunFam" id="3.10.250.10:FF:000001">
    <property type="entry name" value="Lysyl oxidase 4 isoform X1"/>
    <property type="match status" value="1"/>
</dbReference>
<organism evidence="9 10">
    <name type="scientific">Myripristis murdjan</name>
    <name type="common">pinecone soldierfish</name>
    <dbReference type="NCBI Taxonomy" id="586833"/>
    <lineage>
        <taxon>Eukaryota</taxon>
        <taxon>Metazoa</taxon>
        <taxon>Chordata</taxon>
        <taxon>Craniata</taxon>
        <taxon>Vertebrata</taxon>
        <taxon>Euteleostomi</taxon>
        <taxon>Actinopterygii</taxon>
        <taxon>Neopterygii</taxon>
        <taxon>Teleostei</taxon>
        <taxon>Neoteleostei</taxon>
        <taxon>Acanthomorphata</taxon>
        <taxon>Holocentriformes</taxon>
        <taxon>Holocentridae</taxon>
        <taxon>Myripristis</taxon>
    </lineage>
</organism>
<feature type="domain" description="SRCR" evidence="8">
    <location>
        <begin position="216"/>
        <end position="316"/>
    </location>
</feature>
<dbReference type="InterPro" id="IPR036772">
    <property type="entry name" value="SRCR-like_dom_sf"/>
</dbReference>
<dbReference type="Pfam" id="PF00530">
    <property type="entry name" value="SRCR"/>
    <property type="match status" value="9"/>
</dbReference>
<feature type="domain" description="SRCR" evidence="8">
    <location>
        <begin position="907"/>
        <end position="1014"/>
    </location>
</feature>
<feature type="disulfide bond" evidence="7">
    <location>
        <begin position="345"/>
        <end position="409"/>
    </location>
</feature>
<dbReference type="SUPFAM" id="SSF48726">
    <property type="entry name" value="Immunoglobulin"/>
    <property type="match status" value="1"/>
</dbReference>
<comment type="caution">
    <text evidence="7">Lacks conserved residue(s) required for the propagation of feature annotation.</text>
</comment>
<dbReference type="PANTHER" id="PTHR48071">
    <property type="entry name" value="SRCR DOMAIN-CONTAINING PROTEIN"/>
    <property type="match status" value="1"/>
</dbReference>
<feature type="disulfide bond" evidence="7">
    <location>
        <begin position="285"/>
        <end position="295"/>
    </location>
</feature>
<evidence type="ECO:0000256" key="3">
    <source>
        <dbReference type="ARBA" id="ARBA00022729"/>
    </source>
</evidence>
<proteinExistence type="predicted"/>
<comment type="subcellular location">
    <subcellularLocation>
        <location evidence="1">Secreted</location>
    </subcellularLocation>
</comment>
<feature type="disulfide bond" evidence="7">
    <location>
        <begin position="494"/>
        <end position="504"/>
    </location>
</feature>
<evidence type="ECO:0000256" key="2">
    <source>
        <dbReference type="ARBA" id="ARBA00022525"/>
    </source>
</evidence>
<feature type="disulfide bond" evidence="7">
    <location>
        <begin position="738"/>
        <end position="799"/>
    </location>
</feature>
<feature type="disulfide bond" evidence="7">
    <location>
        <begin position="769"/>
        <end position="779"/>
    </location>
</feature>
<dbReference type="Gene3D" id="3.10.250.10">
    <property type="entry name" value="SRCR-like domain"/>
    <property type="match status" value="9"/>
</dbReference>
<feature type="disulfide bond" evidence="7">
    <location>
        <begin position="180"/>
        <end position="190"/>
    </location>
</feature>
<dbReference type="PANTHER" id="PTHR48071:SF18">
    <property type="entry name" value="DELETED IN MALIGNANT BRAIN TUMORS 1 PROTEIN-RELATED"/>
    <property type="match status" value="1"/>
</dbReference>
<dbReference type="SMART" id="SM00202">
    <property type="entry name" value="SR"/>
    <property type="match status" value="9"/>
</dbReference>
<feature type="disulfide bond" evidence="7">
    <location>
        <begin position="633"/>
        <end position="643"/>
    </location>
</feature>
<dbReference type="GO" id="GO:0005576">
    <property type="term" value="C:extracellular region"/>
    <property type="evidence" value="ECO:0007669"/>
    <property type="project" value="UniProtKB-SubCell"/>
</dbReference>
<evidence type="ECO:0000313" key="10">
    <source>
        <dbReference type="Proteomes" id="UP000472263"/>
    </source>
</evidence>